<accession>A0ACB8XYG8</accession>
<keyword evidence="2" id="KW-1185">Reference proteome</keyword>
<proteinExistence type="predicted"/>
<dbReference type="Proteomes" id="UP001056120">
    <property type="component" value="Linkage Group LG29"/>
</dbReference>
<protein>
    <submittedName>
        <fullName evidence="1">Uncharacterized protein</fullName>
    </submittedName>
</protein>
<reference evidence="2" key="1">
    <citation type="journal article" date="2022" name="Mol. Ecol. Resour.">
        <title>The genomes of chicory, endive, great burdock and yacon provide insights into Asteraceae palaeo-polyploidization history and plant inulin production.</title>
        <authorList>
            <person name="Fan W."/>
            <person name="Wang S."/>
            <person name="Wang H."/>
            <person name="Wang A."/>
            <person name="Jiang F."/>
            <person name="Liu H."/>
            <person name="Zhao H."/>
            <person name="Xu D."/>
            <person name="Zhang Y."/>
        </authorList>
    </citation>
    <scope>NUCLEOTIDE SEQUENCE [LARGE SCALE GENOMIC DNA]</scope>
    <source>
        <strain evidence="2">cv. Yunnan</strain>
    </source>
</reference>
<name>A0ACB8XYG8_9ASTR</name>
<evidence type="ECO:0000313" key="1">
    <source>
        <dbReference type="EMBL" id="KAI3676288.1"/>
    </source>
</evidence>
<dbReference type="EMBL" id="CM042046">
    <property type="protein sequence ID" value="KAI3676288.1"/>
    <property type="molecule type" value="Genomic_DNA"/>
</dbReference>
<sequence length="213" mass="23349">MDLWEECRRFGHIVDAYIPKKKDNLKGKFGLSALFDKSGQKVGSSANMGVGYKNKPKTNDTSNQQEGLRFKDNGLGGEVTYTEALLGNKRNHSVKLVSESKIAMGWEKLSLVGEVMDVGILSDLKSRLNGLIVCGADLRYLGGLKVLLTFTSSVEALDSPLRKSRGVNLEWKGKVYQVWVQETSKCWDPGFIKNPSISATSSSATSPEGEVEL</sequence>
<comment type="caution">
    <text evidence="1">The sequence shown here is derived from an EMBL/GenBank/DDBJ whole genome shotgun (WGS) entry which is preliminary data.</text>
</comment>
<evidence type="ECO:0000313" key="2">
    <source>
        <dbReference type="Proteomes" id="UP001056120"/>
    </source>
</evidence>
<reference evidence="1 2" key="2">
    <citation type="journal article" date="2022" name="Mol. Ecol. Resour.">
        <title>The genomes of chicory, endive, great burdock and yacon provide insights into Asteraceae paleo-polyploidization history and plant inulin production.</title>
        <authorList>
            <person name="Fan W."/>
            <person name="Wang S."/>
            <person name="Wang H."/>
            <person name="Wang A."/>
            <person name="Jiang F."/>
            <person name="Liu H."/>
            <person name="Zhao H."/>
            <person name="Xu D."/>
            <person name="Zhang Y."/>
        </authorList>
    </citation>
    <scope>NUCLEOTIDE SEQUENCE [LARGE SCALE GENOMIC DNA]</scope>
    <source>
        <strain evidence="2">cv. Yunnan</strain>
        <tissue evidence="1">Leaves</tissue>
    </source>
</reference>
<organism evidence="1 2">
    <name type="scientific">Smallanthus sonchifolius</name>
    <dbReference type="NCBI Taxonomy" id="185202"/>
    <lineage>
        <taxon>Eukaryota</taxon>
        <taxon>Viridiplantae</taxon>
        <taxon>Streptophyta</taxon>
        <taxon>Embryophyta</taxon>
        <taxon>Tracheophyta</taxon>
        <taxon>Spermatophyta</taxon>
        <taxon>Magnoliopsida</taxon>
        <taxon>eudicotyledons</taxon>
        <taxon>Gunneridae</taxon>
        <taxon>Pentapetalae</taxon>
        <taxon>asterids</taxon>
        <taxon>campanulids</taxon>
        <taxon>Asterales</taxon>
        <taxon>Asteraceae</taxon>
        <taxon>Asteroideae</taxon>
        <taxon>Heliantheae alliance</taxon>
        <taxon>Millerieae</taxon>
        <taxon>Smallanthus</taxon>
    </lineage>
</organism>
<gene>
    <name evidence="1" type="ORF">L1987_85893</name>
</gene>